<proteinExistence type="predicted"/>
<organism evidence="1 2">
    <name type="scientific">Guyanagaster necrorhizus</name>
    <dbReference type="NCBI Taxonomy" id="856835"/>
    <lineage>
        <taxon>Eukaryota</taxon>
        <taxon>Fungi</taxon>
        <taxon>Dikarya</taxon>
        <taxon>Basidiomycota</taxon>
        <taxon>Agaricomycotina</taxon>
        <taxon>Agaricomycetes</taxon>
        <taxon>Agaricomycetidae</taxon>
        <taxon>Agaricales</taxon>
        <taxon>Marasmiineae</taxon>
        <taxon>Physalacriaceae</taxon>
        <taxon>Guyanagaster</taxon>
    </lineage>
</organism>
<evidence type="ECO:0000313" key="2">
    <source>
        <dbReference type="Proteomes" id="UP000812287"/>
    </source>
</evidence>
<comment type="caution">
    <text evidence="1">The sequence shown here is derived from an EMBL/GenBank/DDBJ whole genome shotgun (WGS) entry which is preliminary data.</text>
</comment>
<dbReference type="EMBL" id="MU250533">
    <property type="protein sequence ID" value="KAG7446926.1"/>
    <property type="molecule type" value="Genomic_DNA"/>
</dbReference>
<keyword evidence="2" id="KW-1185">Reference proteome</keyword>
<sequence length="142" mass="16004">MDNKFVLSFAFSSRQVSNALSSFLVGWMQFCFACLSGSQQLNSLFNNHLMSKHTVCRASPTTSPYALPTIDKLQVHIFDIPPHKAHPSNLSNLSTDNKYPAYPGRITLKYVILDYLSTAQLAIPRCRAHAISYEERHATKQK</sequence>
<reference evidence="1" key="1">
    <citation type="submission" date="2020-11" db="EMBL/GenBank/DDBJ databases">
        <title>Adaptations for nitrogen fixation in a non-lichenized fungal sporocarp promotes dispersal by wood-feeding termites.</title>
        <authorList>
            <consortium name="DOE Joint Genome Institute"/>
            <person name="Koch R.A."/>
            <person name="Yoon G."/>
            <person name="Arayal U."/>
            <person name="Lail K."/>
            <person name="Amirebrahimi M."/>
            <person name="Labutti K."/>
            <person name="Lipzen A."/>
            <person name="Riley R."/>
            <person name="Barry K."/>
            <person name="Henrissat B."/>
            <person name="Grigoriev I.V."/>
            <person name="Herr J.R."/>
            <person name="Aime M.C."/>
        </authorList>
    </citation>
    <scope>NUCLEOTIDE SEQUENCE</scope>
    <source>
        <strain evidence="1">MCA 3950</strain>
    </source>
</reference>
<dbReference type="Proteomes" id="UP000812287">
    <property type="component" value="Unassembled WGS sequence"/>
</dbReference>
<name>A0A9P7VSZ6_9AGAR</name>
<evidence type="ECO:0000313" key="1">
    <source>
        <dbReference type="EMBL" id="KAG7446926.1"/>
    </source>
</evidence>
<protein>
    <submittedName>
        <fullName evidence="1">Uncharacterized protein</fullName>
    </submittedName>
</protein>
<accession>A0A9P7VSZ6</accession>
<dbReference type="AlphaFoldDB" id="A0A9P7VSZ6"/>
<gene>
    <name evidence="1" type="ORF">BT62DRAFT_93931</name>
</gene>
<dbReference type="GeneID" id="66110006"/>
<dbReference type="RefSeq" id="XP_043040426.1">
    <property type="nucleotide sequence ID" value="XM_043187709.1"/>
</dbReference>